<proteinExistence type="predicted"/>
<accession>A0A1I3KDE8</accession>
<evidence type="ECO:0000313" key="1">
    <source>
        <dbReference type="EMBL" id="SFI70477.1"/>
    </source>
</evidence>
<dbReference type="AlphaFoldDB" id="A0A1I3KDE8"/>
<keyword evidence="2" id="KW-1185">Reference proteome</keyword>
<dbReference type="Proteomes" id="UP000243606">
    <property type="component" value="Unassembled WGS sequence"/>
</dbReference>
<name>A0A1I3KDE8_9PSED</name>
<evidence type="ECO:0000313" key="2">
    <source>
        <dbReference type="Proteomes" id="UP000243606"/>
    </source>
</evidence>
<gene>
    <name evidence="1" type="ORF">SAMN05216206_2789</name>
</gene>
<organism evidence="1 2">
    <name type="scientific">Pseudomonas guineae</name>
    <dbReference type="NCBI Taxonomy" id="425504"/>
    <lineage>
        <taxon>Bacteria</taxon>
        <taxon>Pseudomonadati</taxon>
        <taxon>Pseudomonadota</taxon>
        <taxon>Gammaproteobacteria</taxon>
        <taxon>Pseudomonadales</taxon>
        <taxon>Pseudomonadaceae</taxon>
        <taxon>Pseudomonas</taxon>
    </lineage>
</organism>
<dbReference type="OrthoDB" id="9955103at2"/>
<dbReference type="EMBL" id="FOQL01000003">
    <property type="protein sequence ID" value="SFI70477.1"/>
    <property type="molecule type" value="Genomic_DNA"/>
</dbReference>
<reference evidence="2" key="1">
    <citation type="submission" date="2016-10" db="EMBL/GenBank/DDBJ databases">
        <authorList>
            <person name="Varghese N."/>
            <person name="Submissions S."/>
        </authorList>
    </citation>
    <scope>NUCLEOTIDE SEQUENCE [LARGE SCALE GENOMIC DNA]</scope>
    <source>
        <strain evidence="2">LMG 24016</strain>
    </source>
</reference>
<sequence length="247" mass="27611">MVVEAFEKQGIESATRPVAIAISAINARCLDAELISFSDGCRVYLDPEAMAVALSVDRPSIVFRNMEKFDPDELIRAEIISAGGRAASINRRNMVAPTAAECLKVIQSTDMVRAGQPYRVIYAYSKEGLTRACVVYAEWHAALVVLLEDFIEGHEERFEARSAREAADLVAFFRLLAEEIASDDRFALTRGLRKKGLLVEAVWGDRIPSDPQQRVTRLTPGEELQDWNFVHVVRQANDIVDQRQMLG</sequence>
<protein>
    <submittedName>
        <fullName evidence="1">Uncharacterized protein</fullName>
    </submittedName>
</protein>
<dbReference type="RefSeq" id="WP_090242881.1">
    <property type="nucleotide sequence ID" value="NZ_FOQL01000003.1"/>
</dbReference>